<dbReference type="PROSITE" id="PS00141">
    <property type="entry name" value="ASP_PROTEASE"/>
    <property type="match status" value="1"/>
</dbReference>
<feature type="domain" description="Peptidase A1" evidence="4">
    <location>
        <begin position="14"/>
        <end position="329"/>
    </location>
</feature>
<dbReference type="InterPro" id="IPR033121">
    <property type="entry name" value="PEPTIDASE_A1"/>
</dbReference>
<organism evidence="5 6">
    <name type="scientific">Gigaspora margarita</name>
    <dbReference type="NCBI Taxonomy" id="4874"/>
    <lineage>
        <taxon>Eukaryota</taxon>
        <taxon>Fungi</taxon>
        <taxon>Fungi incertae sedis</taxon>
        <taxon>Mucoromycota</taxon>
        <taxon>Glomeromycotina</taxon>
        <taxon>Glomeromycetes</taxon>
        <taxon>Diversisporales</taxon>
        <taxon>Gigasporaceae</taxon>
        <taxon>Gigaspora</taxon>
    </lineage>
</organism>
<dbReference type="PANTHER" id="PTHR47966">
    <property type="entry name" value="BETA-SITE APP-CLEAVING ENZYME, ISOFORM A-RELATED"/>
    <property type="match status" value="1"/>
</dbReference>
<feature type="region of interest" description="Disordered" evidence="3">
    <location>
        <begin position="613"/>
        <end position="694"/>
    </location>
</feature>
<evidence type="ECO:0000313" key="5">
    <source>
        <dbReference type="EMBL" id="CAG8693431.1"/>
    </source>
</evidence>
<dbReference type="PANTHER" id="PTHR47966:SF51">
    <property type="entry name" value="BETA-SITE APP-CLEAVING ENZYME, ISOFORM A-RELATED"/>
    <property type="match status" value="1"/>
</dbReference>
<feature type="compositionally biased region" description="Polar residues" evidence="3">
    <location>
        <begin position="353"/>
        <end position="387"/>
    </location>
</feature>
<accession>A0ABN7UWW1</accession>
<proteinExistence type="inferred from homology"/>
<sequence>IFDERLYGYQDNVYYRRITIREPTQSFNVMFDTGSDILWIPGMFCQQSECKTKQKYDNMKDNKYKLINQQNWKISYGGGPVLGKIQASSDLNVNAPFLTNQPFYIVDQINSDGFSSPIDGIFGLFYQLNKLKFISSLKEQGLINSGQFAFKFGRDGESLSHLMIALVDTGNTYSWVPQTDDAKKLYDQIPGSKLNNNLYYLPCDSKIKISIKINSMIWNVDSRDMVDTFNILNGLCQGGIQPNEDNKKPVTFNLNDGTSKTLHLDAPDVILIKKENFIKFLNIVKPNEKKQITIDDDEDHESRMGDSTLEVSDITDQETNLGSSFIMFEKGSTNNIEKAGFSYDDDCQDEADNTLSTLQPSSIKENARQQSNTVDNTQDPSSQGTISNDKELLQNDSSHSDKYSDMEEEIDELIFDSLVSSPVKRSKAISLLKGNLTKTRSQTKINENFKTTKKIKKNSNSNDKVTAKRVNDDELDRVPSDLTNDSLPSISEVLGQSFVAKIAKRINENTNLSQTSNNSEFGESALGSQLNNEHINNQETNEMEILSDLGIHDNAVRANVFSIPSNNKLIIKDQNSMIQPESIENNQNEQYNSIPINDSQYPIVLITEVPESIDSDDPINISSNDDSNNDESLSISSNDPFSEKGTPKSIENNQNEQKSKCKSDYDSREQDKGKKVELSESSSDSDGNINISTTYSNNLKAPSEYIKNLKKIRTKKGMNGSTSISLEPLPKHLQVVADCHNYLRIWNLHYDQCEKEINYQHTKTLNLVYSLSQLFFFLLKYCKQEQENEIKVIHLRIVQKAEILKAA</sequence>
<evidence type="ECO:0000256" key="2">
    <source>
        <dbReference type="ARBA" id="ARBA00022750"/>
    </source>
</evidence>
<evidence type="ECO:0000256" key="3">
    <source>
        <dbReference type="SAM" id="MobiDB-lite"/>
    </source>
</evidence>
<dbReference type="InterPro" id="IPR021109">
    <property type="entry name" value="Peptidase_aspartic_dom_sf"/>
</dbReference>
<comment type="caution">
    <text evidence="5">The sequence shown here is derived from an EMBL/GenBank/DDBJ whole genome shotgun (WGS) entry which is preliminary data.</text>
</comment>
<dbReference type="Proteomes" id="UP000789901">
    <property type="component" value="Unassembled WGS sequence"/>
</dbReference>
<keyword evidence="2" id="KW-0064">Aspartyl protease</keyword>
<name>A0ABN7UWW1_GIGMA</name>
<comment type="similarity">
    <text evidence="1">Belongs to the peptidase A1 family.</text>
</comment>
<evidence type="ECO:0000256" key="1">
    <source>
        <dbReference type="ARBA" id="ARBA00007447"/>
    </source>
</evidence>
<dbReference type="InterPro" id="IPR034164">
    <property type="entry name" value="Pepsin-like_dom"/>
</dbReference>
<dbReference type="Gene3D" id="2.40.70.10">
    <property type="entry name" value="Acid Proteases"/>
    <property type="match status" value="2"/>
</dbReference>
<dbReference type="Pfam" id="PF00026">
    <property type="entry name" value="Asp"/>
    <property type="match status" value="2"/>
</dbReference>
<dbReference type="PROSITE" id="PS51767">
    <property type="entry name" value="PEPTIDASE_A1"/>
    <property type="match status" value="1"/>
</dbReference>
<keyword evidence="6" id="KW-1185">Reference proteome</keyword>
<feature type="region of interest" description="Disordered" evidence="3">
    <location>
        <begin position="341"/>
        <end position="405"/>
    </location>
</feature>
<protein>
    <submittedName>
        <fullName evidence="5">13451_t:CDS:1</fullName>
    </submittedName>
</protein>
<gene>
    <name evidence="5" type="ORF">GMARGA_LOCUS11664</name>
</gene>
<evidence type="ECO:0000313" key="6">
    <source>
        <dbReference type="Proteomes" id="UP000789901"/>
    </source>
</evidence>
<feature type="compositionally biased region" description="Low complexity" evidence="3">
    <location>
        <begin position="679"/>
        <end position="692"/>
    </location>
</feature>
<feature type="compositionally biased region" description="Low complexity" evidence="3">
    <location>
        <begin position="618"/>
        <end position="639"/>
    </location>
</feature>
<feature type="compositionally biased region" description="Basic and acidic residues" evidence="3">
    <location>
        <begin position="388"/>
        <end position="405"/>
    </location>
</feature>
<dbReference type="EMBL" id="CAJVQB010006890">
    <property type="protein sequence ID" value="CAG8693431.1"/>
    <property type="molecule type" value="Genomic_DNA"/>
</dbReference>
<dbReference type="InterPro" id="IPR001461">
    <property type="entry name" value="Aspartic_peptidase_A1"/>
</dbReference>
<feature type="non-terminal residue" evidence="5">
    <location>
        <position position="1"/>
    </location>
</feature>
<dbReference type="CDD" id="cd05471">
    <property type="entry name" value="pepsin_like"/>
    <property type="match status" value="1"/>
</dbReference>
<keyword evidence="2" id="KW-0645">Protease</keyword>
<feature type="compositionally biased region" description="Basic and acidic residues" evidence="3">
    <location>
        <begin position="657"/>
        <end position="678"/>
    </location>
</feature>
<feature type="compositionally biased region" description="Acidic residues" evidence="3">
    <location>
        <begin position="343"/>
        <end position="352"/>
    </location>
</feature>
<dbReference type="SUPFAM" id="SSF50630">
    <property type="entry name" value="Acid proteases"/>
    <property type="match status" value="1"/>
</dbReference>
<dbReference type="InterPro" id="IPR001969">
    <property type="entry name" value="Aspartic_peptidase_AS"/>
</dbReference>
<reference evidence="5 6" key="1">
    <citation type="submission" date="2021-06" db="EMBL/GenBank/DDBJ databases">
        <authorList>
            <person name="Kallberg Y."/>
            <person name="Tangrot J."/>
            <person name="Rosling A."/>
        </authorList>
    </citation>
    <scope>NUCLEOTIDE SEQUENCE [LARGE SCALE GENOMIC DNA]</scope>
    <source>
        <strain evidence="5 6">120-4 pot B 10/14</strain>
    </source>
</reference>
<keyword evidence="2" id="KW-0378">Hydrolase</keyword>
<evidence type="ECO:0000259" key="4">
    <source>
        <dbReference type="PROSITE" id="PS51767"/>
    </source>
</evidence>